<proteinExistence type="predicted"/>
<accession>A0A8S5TU80</accession>
<name>A0A8S5TU80_9CAUD</name>
<sequence length="494" mass="56450">MELYVLNTNFEKVAIIDSYESLVWTDRFREPGDFELYCFPEAKLLADCQVDYYLENTESEHLMFIETRKITTDVDDGDRFVLTGESLESILRRRVIWKEKSTSGTIQEVVEGLLNDAIIAPEIEERKIPNFVFDHNTDPIVEGISIVKEFKIGDDLYEMINKICEENNVGFKITLSEDKKFHFMLYAGVDRSYDQNDVPYVIFSSEYDNVITSEYSYSKSEYKNVCLISANDKNNNEKVKFAGEYEGLMRREMHIDGSDVPTKNSMDQDYSISDFEAMLVGRARKELISYEPKETFEGEVDASSIFVYGEDFFLGDILQVANAYGMEGPSLVKEIIWSYDESGYSCYPTFEAKSNGEDGTLFYNGNQYRAITGGWGIYDPNPEGKEPAKYSLSIGTTIYIKSEESMEIRNACVMTNSMIDMTPYSKVRFDIVGFGKVWVTGEDKSKRLATAYVRMSSNSVVELDVSNINQKCHIMFTSGGIPTYVEVYKISLIK</sequence>
<evidence type="ECO:0000313" key="2">
    <source>
        <dbReference type="EMBL" id="DAF85719.1"/>
    </source>
</evidence>
<organism evidence="2">
    <name type="scientific">Siphoviridae sp. ctWT735</name>
    <dbReference type="NCBI Taxonomy" id="2825538"/>
    <lineage>
        <taxon>Viruses</taxon>
        <taxon>Duplodnaviria</taxon>
        <taxon>Heunggongvirae</taxon>
        <taxon>Uroviricota</taxon>
        <taxon>Caudoviricetes</taxon>
    </lineage>
</organism>
<reference evidence="2" key="1">
    <citation type="journal article" date="2021" name="Proc. Natl. Acad. Sci. U.S.A.">
        <title>A Catalog of Tens of Thousands of Viruses from Human Metagenomes Reveals Hidden Associations with Chronic Diseases.</title>
        <authorList>
            <person name="Tisza M.J."/>
            <person name="Buck C.B."/>
        </authorList>
    </citation>
    <scope>NUCLEOTIDE SEQUENCE</scope>
    <source>
        <strain evidence="2">CtWT735</strain>
    </source>
</reference>
<feature type="domain" description="Gp28/Gp37-like" evidence="1">
    <location>
        <begin position="3"/>
        <end position="350"/>
    </location>
</feature>
<dbReference type="EMBL" id="BK015930">
    <property type="protein sequence ID" value="DAF85719.1"/>
    <property type="molecule type" value="Genomic_DNA"/>
</dbReference>
<dbReference type="Pfam" id="PF14594">
    <property type="entry name" value="Sipho_Gp37"/>
    <property type="match status" value="1"/>
</dbReference>
<evidence type="ECO:0000259" key="1">
    <source>
        <dbReference type="Pfam" id="PF14594"/>
    </source>
</evidence>
<protein>
    <recommendedName>
        <fullName evidence="1">Gp28/Gp37-like domain-containing protein</fullName>
    </recommendedName>
</protein>
<dbReference type="InterPro" id="IPR029432">
    <property type="entry name" value="Gp28/Gp37-like_dom"/>
</dbReference>